<organism evidence="3 4">
    <name type="scientific">Alcaligenes xylosoxydans xylosoxydans</name>
    <name type="common">Achromobacter xylosoxidans</name>
    <dbReference type="NCBI Taxonomy" id="85698"/>
    <lineage>
        <taxon>Bacteria</taxon>
        <taxon>Pseudomonadati</taxon>
        <taxon>Pseudomonadota</taxon>
        <taxon>Betaproteobacteria</taxon>
        <taxon>Burkholderiales</taxon>
        <taxon>Alcaligenaceae</taxon>
        <taxon>Achromobacter</taxon>
    </lineage>
</organism>
<dbReference type="RefSeq" id="WP_236724845.1">
    <property type="nucleotide sequence ID" value="NZ_JAPZVI010000018.1"/>
</dbReference>
<evidence type="ECO:0000313" key="3">
    <source>
        <dbReference type="EMBL" id="MCZ8403820.1"/>
    </source>
</evidence>
<proteinExistence type="predicted"/>
<comment type="caution">
    <text evidence="3">The sequence shown here is derived from an EMBL/GenBank/DDBJ whole genome shotgun (WGS) entry which is preliminary data.</text>
</comment>
<protein>
    <submittedName>
        <fullName evidence="3">NTP transferase domain-containing protein</fullName>
    </submittedName>
</protein>
<dbReference type="Gene3D" id="3.90.550.10">
    <property type="entry name" value="Spore Coat Polysaccharide Biosynthesis Protein SpsA, Chain A"/>
    <property type="match status" value="1"/>
</dbReference>
<keyword evidence="1" id="KW-0460">Magnesium</keyword>
<accession>A0A9X3R700</accession>
<dbReference type="EMBL" id="JAPZVI010000018">
    <property type="protein sequence ID" value="MCZ8403820.1"/>
    <property type="molecule type" value="Genomic_DNA"/>
</dbReference>
<dbReference type="AlphaFoldDB" id="A0A9X3R700"/>
<dbReference type="PANTHER" id="PTHR43777:SF1">
    <property type="entry name" value="MOLYBDENUM COFACTOR CYTIDYLYLTRANSFERASE"/>
    <property type="match status" value="1"/>
</dbReference>
<feature type="domain" description="MobA-like NTP transferase" evidence="2">
    <location>
        <begin position="2"/>
        <end position="144"/>
    </location>
</feature>
<evidence type="ECO:0000259" key="2">
    <source>
        <dbReference type="Pfam" id="PF12804"/>
    </source>
</evidence>
<dbReference type="Pfam" id="PF12804">
    <property type="entry name" value="NTP_transf_3"/>
    <property type="match status" value="1"/>
</dbReference>
<name>A0A9X3R700_ALCXX</name>
<dbReference type="GO" id="GO:0016779">
    <property type="term" value="F:nucleotidyltransferase activity"/>
    <property type="evidence" value="ECO:0007669"/>
    <property type="project" value="UniProtKB-ARBA"/>
</dbReference>
<gene>
    <name evidence="3" type="ORF">O9570_20360</name>
</gene>
<dbReference type="InterPro" id="IPR029044">
    <property type="entry name" value="Nucleotide-diphossugar_trans"/>
</dbReference>
<dbReference type="Proteomes" id="UP001141992">
    <property type="component" value="Unassembled WGS sequence"/>
</dbReference>
<dbReference type="InterPro" id="IPR025877">
    <property type="entry name" value="MobA-like_NTP_Trfase"/>
</dbReference>
<dbReference type="SUPFAM" id="SSF53448">
    <property type="entry name" value="Nucleotide-diphospho-sugar transferases"/>
    <property type="match status" value="1"/>
</dbReference>
<sequence length="184" mass="18893">MIVLAAGRGLRFASSGGATHKLDALLGDVPVLEHVLRSVTASGLSYHVVRPAVGPSADTDGMGGSIARGVAATPHATGWLILPGDLPLVRPQSLVAVARGLATHPVVLPLWNGRQGHPVGFGGECRAELMALGGDVGAAAIVRVRRQTVEVLELHVDDPGIAMDIDTLDDLAQAEAMLAACALR</sequence>
<dbReference type="PANTHER" id="PTHR43777">
    <property type="entry name" value="MOLYBDENUM COFACTOR CYTIDYLYLTRANSFERASE"/>
    <property type="match status" value="1"/>
</dbReference>
<evidence type="ECO:0000256" key="1">
    <source>
        <dbReference type="ARBA" id="ARBA00022842"/>
    </source>
</evidence>
<evidence type="ECO:0000313" key="4">
    <source>
        <dbReference type="Proteomes" id="UP001141992"/>
    </source>
</evidence>
<reference evidence="3" key="1">
    <citation type="submission" date="2022-12" db="EMBL/GenBank/DDBJ databases">
        <authorList>
            <person name="Voronina O.L."/>
            <person name="Kunda M.S."/>
            <person name="Ryzhova N."/>
            <person name="Aksenova E.I."/>
        </authorList>
    </citation>
    <scope>NUCLEOTIDE SEQUENCE</scope>
    <source>
        <strain evidence="3">SCCH136:Ach223948</strain>
    </source>
</reference>
<keyword evidence="3" id="KW-0808">Transferase</keyword>